<keyword evidence="2" id="KW-0378">Hydrolase</keyword>
<dbReference type="SUPFAM" id="SSF53474">
    <property type="entry name" value="alpha/beta-Hydrolases"/>
    <property type="match status" value="1"/>
</dbReference>
<reference evidence="2" key="4">
    <citation type="submission" date="2022-03" db="EMBL/GenBank/DDBJ databases">
        <title>Complete Genome Sequence of Staphylococcus edaphicus strain CCM 8731.</title>
        <authorList>
            <person name="Rimmer C.O."/>
            <person name="Thomas J.C."/>
        </authorList>
    </citation>
    <scope>NUCLEOTIDE SEQUENCE</scope>
    <source>
        <strain evidence="2">CCM 8731</strain>
    </source>
</reference>
<dbReference type="InterPro" id="IPR000801">
    <property type="entry name" value="Esterase-like"/>
</dbReference>
<dbReference type="InterPro" id="IPR050583">
    <property type="entry name" value="Mycobacterial_A85_antigen"/>
</dbReference>
<reference evidence="1" key="3">
    <citation type="submission" date="2017-10" db="EMBL/GenBank/DDBJ databases">
        <authorList>
            <person name="Vrbovska V."/>
            <person name="Kovarovic V."/>
            <person name="Indrakova A."/>
        </authorList>
    </citation>
    <scope>NUCLEOTIDE SEQUENCE</scope>
    <source>
        <strain evidence="1">CCM 8730</strain>
    </source>
</reference>
<reference evidence="1" key="1">
    <citation type="journal article" date="2017" name="Appl. Environ. Microbiol.">
        <title>Staphylococcus edaphicus sp. nov., isolated in Antarctica, harbours mecC gene and genomic islands with suspected role in adaptation to extreme environment.</title>
        <authorList>
            <person name="Pantucek R."/>
            <person name="Sedlacek I."/>
            <person name="Indrakova A."/>
            <person name="Vrbovska V."/>
            <person name="Maslanova I."/>
            <person name="Kovarovic V."/>
            <person name="Svec P."/>
            <person name="Kralova S."/>
            <person name="Kristofova L."/>
            <person name="Keklakova J."/>
            <person name="Petras P."/>
            <person name="Doskar J."/>
        </authorList>
    </citation>
    <scope>NUCLEOTIDE SEQUENCE</scope>
    <source>
        <strain evidence="1">CCM 8730</strain>
    </source>
</reference>
<accession>A0A2C6WDJ4</accession>
<dbReference type="AlphaFoldDB" id="A0A2C6WDJ4"/>
<protein>
    <submittedName>
        <fullName evidence="2">Alpha/beta hydrolase-fold protein</fullName>
    </submittedName>
    <submittedName>
        <fullName evidence="1">Esterase</fullName>
    </submittedName>
</protein>
<dbReference type="OrthoDB" id="9784036at2"/>
<evidence type="ECO:0000313" key="1">
    <source>
        <dbReference type="EMBL" id="PHK48898.1"/>
    </source>
</evidence>
<dbReference type="EMBL" id="CP093217">
    <property type="protein sequence ID" value="UQW81874.1"/>
    <property type="molecule type" value="Genomic_DNA"/>
</dbReference>
<name>A0A2C6WDJ4_9STAP</name>
<sequence length="230" mass="27274">MTYRELNLTFQRQEINIKLPKHYFKTNEATYPLVIVQDGDYLFKDIEHDVIFVGIVANNRNQDYTPWESTVNDIEYGGQAQDYVTWVADVLIPYLRKCFRISHNRDEIGIAGASFGGLVSLYALFKRPDVFGNYIFISPSVWYPQFIDFMKSQSIIRAPQHVYWYVGHHEGKQSNHLNRYMVPRTEQAVEILNELLVSEQSEFYFVTDRKGIHRKRYFKKYFNKAINKLF</sequence>
<dbReference type="PANTHER" id="PTHR48098:SF6">
    <property type="entry name" value="FERRI-BACILLIBACTIN ESTERASE BESA"/>
    <property type="match status" value="1"/>
</dbReference>
<dbReference type="EMBL" id="MRZN01000021">
    <property type="protein sequence ID" value="PHK48898.1"/>
    <property type="molecule type" value="Genomic_DNA"/>
</dbReference>
<evidence type="ECO:0000313" key="3">
    <source>
        <dbReference type="Proteomes" id="UP000223828"/>
    </source>
</evidence>
<evidence type="ECO:0000313" key="4">
    <source>
        <dbReference type="Proteomes" id="UP001056588"/>
    </source>
</evidence>
<organism evidence="1 3">
    <name type="scientific">Staphylococcus edaphicus</name>
    <dbReference type="NCBI Taxonomy" id="1955013"/>
    <lineage>
        <taxon>Bacteria</taxon>
        <taxon>Bacillati</taxon>
        <taxon>Bacillota</taxon>
        <taxon>Bacilli</taxon>
        <taxon>Bacillales</taxon>
        <taxon>Staphylococcaceae</taxon>
        <taxon>Staphylococcus</taxon>
    </lineage>
</organism>
<keyword evidence="4" id="KW-1185">Reference proteome</keyword>
<proteinExistence type="predicted"/>
<dbReference type="PANTHER" id="PTHR48098">
    <property type="entry name" value="ENTEROCHELIN ESTERASE-RELATED"/>
    <property type="match status" value="1"/>
</dbReference>
<dbReference type="GO" id="GO:0016787">
    <property type="term" value="F:hydrolase activity"/>
    <property type="evidence" value="ECO:0007669"/>
    <property type="project" value="UniProtKB-KW"/>
</dbReference>
<reference evidence="3" key="2">
    <citation type="submission" date="2017-10" db="EMBL/GenBank/DDBJ databases">
        <title>Staphylococcus edaphicus sp. nov., isolated in Antarctica, harbouring mecC gene and genomic islands essential in adaptation to extreme environment.</title>
        <authorList>
            <person name="Pantucek R."/>
            <person name="Sedlacek I."/>
            <person name="Indrakova A."/>
            <person name="Vrbovska V."/>
            <person name="Maslanova I."/>
            <person name="Kovarovic V."/>
            <person name="Svec P."/>
            <person name="Kralova S."/>
            <person name="Kristofova L."/>
            <person name="Keklakova J."/>
            <person name="Petras P."/>
            <person name="Doskar J."/>
        </authorList>
    </citation>
    <scope>NUCLEOTIDE SEQUENCE [LARGE SCALE GENOMIC DNA]</scope>
    <source>
        <strain evidence="3">CCM 5085</strain>
    </source>
</reference>
<dbReference type="RefSeq" id="WP_099091008.1">
    <property type="nucleotide sequence ID" value="NZ_CP093217.1"/>
</dbReference>
<dbReference type="Pfam" id="PF00756">
    <property type="entry name" value="Esterase"/>
    <property type="match status" value="1"/>
</dbReference>
<dbReference type="InterPro" id="IPR029058">
    <property type="entry name" value="AB_hydrolase_fold"/>
</dbReference>
<evidence type="ECO:0000313" key="2">
    <source>
        <dbReference type="EMBL" id="UQW81874.1"/>
    </source>
</evidence>
<dbReference type="Gene3D" id="3.40.50.1820">
    <property type="entry name" value="alpha/beta hydrolase"/>
    <property type="match status" value="1"/>
</dbReference>
<dbReference type="Proteomes" id="UP000223828">
    <property type="component" value="Unassembled WGS sequence"/>
</dbReference>
<dbReference type="Proteomes" id="UP001056588">
    <property type="component" value="Chromosome"/>
</dbReference>
<gene>
    <name evidence="1" type="ORF">BTJ66_11040</name>
    <name evidence="2" type="ORF">MNY58_01790</name>
</gene>